<sequence length="225" mass="25017">MKTMLKRNWLLLLALAAPFVFLAAVWPQIPERIPIHFNASFTPDGWMNKPWGALLLPLTSPLVVTITLVWFRFDPKMAKCDPETREHVGKVLRQVLLALTVLFGGMSVAVIWAAWGDLSPITKVVYYGVPFLYVVLGNGMSKLRPNYTIGIRVPWTLESPTVWMKTHRLGGRLLVTVGLALMLAVALGVEKVPYVIALLATLGTWALVVITYAFVLSRKETHVAA</sequence>
<name>A0A366HNG0_9BACT</name>
<keyword evidence="4" id="KW-1185">Reference proteome</keyword>
<gene>
    <name evidence="3" type="ORF">DES53_10322</name>
</gene>
<dbReference type="Proteomes" id="UP000253426">
    <property type="component" value="Unassembled WGS sequence"/>
</dbReference>
<dbReference type="InterPro" id="IPR026272">
    <property type="entry name" value="SdpI"/>
</dbReference>
<accession>A0A366HNG0</accession>
<keyword evidence="1" id="KW-1133">Transmembrane helix</keyword>
<feature type="transmembrane region" description="Helical" evidence="1">
    <location>
        <begin position="121"/>
        <end position="139"/>
    </location>
</feature>
<comment type="caution">
    <text evidence="3">The sequence shown here is derived from an EMBL/GenBank/DDBJ whole genome shotgun (WGS) entry which is preliminary data.</text>
</comment>
<dbReference type="InterPro" id="IPR025962">
    <property type="entry name" value="SdpI/YhfL"/>
</dbReference>
<dbReference type="InterPro" id="IPR012867">
    <property type="entry name" value="DUF1648"/>
</dbReference>
<dbReference type="EMBL" id="QNRR01000003">
    <property type="protein sequence ID" value="RBP45027.1"/>
    <property type="molecule type" value="Genomic_DNA"/>
</dbReference>
<feature type="transmembrane region" description="Helical" evidence="1">
    <location>
        <begin position="195"/>
        <end position="215"/>
    </location>
</feature>
<feature type="transmembrane region" description="Helical" evidence="1">
    <location>
        <begin position="51"/>
        <end position="73"/>
    </location>
</feature>
<reference evidence="3 4" key="1">
    <citation type="submission" date="2018-06" db="EMBL/GenBank/DDBJ databases">
        <title>Genomic Encyclopedia of Type Strains, Phase IV (KMG-IV): sequencing the most valuable type-strain genomes for metagenomic binning, comparative biology and taxonomic classification.</title>
        <authorList>
            <person name="Goeker M."/>
        </authorList>
    </citation>
    <scope>NUCLEOTIDE SEQUENCE [LARGE SCALE GENOMIC DNA]</scope>
    <source>
        <strain evidence="3 4">DSM 25532</strain>
    </source>
</reference>
<proteinExistence type="predicted"/>
<keyword evidence="1" id="KW-0472">Membrane</keyword>
<dbReference type="PIRSF" id="PIRSF038959">
    <property type="entry name" value="SdpI"/>
    <property type="match status" value="1"/>
</dbReference>
<dbReference type="OrthoDB" id="9808690at2"/>
<keyword evidence="1" id="KW-0812">Transmembrane</keyword>
<dbReference type="PANTHER" id="PTHR37810:SF5">
    <property type="entry name" value="IMMUNITY PROTEIN SDPI"/>
    <property type="match status" value="1"/>
</dbReference>
<protein>
    <submittedName>
        <fullName evidence="3">Putative membrane protein</fullName>
    </submittedName>
</protein>
<dbReference type="Pfam" id="PF13630">
    <property type="entry name" value="SdpI"/>
    <property type="match status" value="1"/>
</dbReference>
<dbReference type="Pfam" id="PF07853">
    <property type="entry name" value="DUF1648"/>
    <property type="match status" value="1"/>
</dbReference>
<dbReference type="RefSeq" id="WP_113958172.1">
    <property type="nucleotide sequence ID" value="NZ_QNRR01000003.1"/>
</dbReference>
<evidence type="ECO:0000313" key="4">
    <source>
        <dbReference type="Proteomes" id="UP000253426"/>
    </source>
</evidence>
<evidence type="ECO:0000259" key="2">
    <source>
        <dbReference type="Pfam" id="PF07853"/>
    </source>
</evidence>
<dbReference type="GO" id="GO:0009636">
    <property type="term" value="P:response to toxic substance"/>
    <property type="evidence" value="ECO:0007669"/>
    <property type="project" value="TreeGrafter"/>
</dbReference>
<dbReference type="PANTHER" id="PTHR37810">
    <property type="entry name" value="IMMUNITY PROTEIN SDPI"/>
    <property type="match status" value="1"/>
</dbReference>
<feature type="transmembrane region" description="Helical" evidence="1">
    <location>
        <begin position="169"/>
        <end position="189"/>
    </location>
</feature>
<dbReference type="AlphaFoldDB" id="A0A366HNG0"/>
<organism evidence="3 4">
    <name type="scientific">Roseimicrobium gellanilyticum</name>
    <dbReference type="NCBI Taxonomy" id="748857"/>
    <lineage>
        <taxon>Bacteria</taxon>
        <taxon>Pseudomonadati</taxon>
        <taxon>Verrucomicrobiota</taxon>
        <taxon>Verrucomicrobiia</taxon>
        <taxon>Verrucomicrobiales</taxon>
        <taxon>Verrucomicrobiaceae</taxon>
        <taxon>Roseimicrobium</taxon>
    </lineage>
</organism>
<evidence type="ECO:0000256" key="1">
    <source>
        <dbReference type="SAM" id="Phobius"/>
    </source>
</evidence>
<evidence type="ECO:0000313" key="3">
    <source>
        <dbReference type="EMBL" id="RBP45027.1"/>
    </source>
</evidence>
<feature type="domain" description="DUF1648" evidence="2">
    <location>
        <begin position="15"/>
        <end position="58"/>
    </location>
</feature>
<feature type="transmembrane region" description="Helical" evidence="1">
    <location>
        <begin position="94"/>
        <end position="115"/>
    </location>
</feature>